<feature type="active site" description="Proton donor/acceptor" evidence="1">
    <location>
        <position position="131"/>
    </location>
</feature>
<evidence type="ECO:0000259" key="2">
    <source>
        <dbReference type="PROSITE" id="PS52029"/>
    </source>
</evidence>
<evidence type="ECO:0000313" key="4">
    <source>
        <dbReference type="Proteomes" id="UP000317496"/>
    </source>
</evidence>
<dbReference type="KEGG" id="fer:FNB15_01305"/>
<feature type="domain" description="L,D-TPase catalytic" evidence="2">
    <location>
        <begin position="1"/>
        <end position="169"/>
    </location>
</feature>
<dbReference type="EMBL" id="CP041636">
    <property type="protein sequence ID" value="QDO95995.1"/>
    <property type="molecule type" value="Genomic_DNA"/>
</dbReference>
<dbReference type="AlphaFoldDB" id="A0A516GX03"/>
<dbReference type="GO" id="GO:0016740">
    <property type="term" value="F:transferase activity"/>
    <property type="evidence" value="ECO:0007669"/>
    <property type="project" value="InterPro"/>
</dbReference>
<dbReference type="InterPro" id="IPR005490">
    <property type="entry name" value="LD_TPept_cat_dom"/>
</dbReference>
<dbReference type="RefSeq" id="WP_144066976.1">
    <property type="nucleotide sequence ID" value="NZ_CP041636.1"/>
</dbReference>
<dbReference type="GO" id="GO:0071555">
    <property type="term" value="P:cell wall organization"/>
    <property type="evidence" value="ECO:0007669"/>
    <property type="project" value="UniProtKB-UniRule"/>
</dbReference>
<dbReference type="PANTHER" id="PTHR38589">
    <property type="entry name" value="BLR0621 PROTEIN"/>
    <property type="match status" value="1"/>
</dbReference>
<evidence type="ECO:0000313" key="3">
    <source>
        <dbReference type="EMBL" id="QDO95995.1"/>
    </source>
</evidence>
<dbReference type="GO" id="GO:0008360">
    <property type="term" value="P:regulation of cell shape"/>
    <property type="evidence" value="ECO:0007669"/>
    <property type="project" value="UniProtKB-UniRule"/>
</dbReference>
<dbReference type="GO" id="GO:0009252">
    <property type="term" value="P:peptidoglycan biosynthetic process"/>
    <property type="evidence" value="ECO:0007669"/>
    <property type="project" value="UniProtKB-KW"/>
</dbReference>
<proteinExistence type="predicted"/>
<name>A0A516GX03_9PROT</name>
<dbReference type="PANTHER" id="PTHR38589:SF1">
    <property type="entry name" value="BLR0621 PROTEIN"/>
    <property type="match status" value="1"/>
</dbReference>
<dbReference type="OrthoDB" id="9804204at2"/>
<dbReference type="Proteomes" id="UP000317496">
    <property type="component" value="Chromosome"/>
</dbReference>
<organism evidence="3 4">
    <name type="scientific">Ferrovibrio terrae</name>
    <dbReference type="NCBI Taxonomy" id="2594003"/>
    <lineage>
        <taxon>Bacteria</taxon>
        <taxon>Pseudomonadati</taxon>
        <taxon>Pseudomonadota</taxon>
        <taxon>Alphaproteobacteria</taxon>
        <taxon>Rhodospirillales</taxon>
        <taxon>Rhodospirillaceae</taxon>
        <taxon>Ferrovibrio</taxon>
    </lineage>
</organism>
<sequence>MSDIIVTSDGMLQFGGLRFRCTLGKGGALPEAEKREGDGATPLGRYPLRQVFYRPDRMAAPQTRLPLQALTPQDGWCDDPLDPAYNRFVALPYAASHEKLWREDAVYDVIVVLGHNDDPPVPGLGSAIFMHVARPDYSGTEGCVALALSDLLALLAVLRPITQIDLRMG</sequence>
<keyword evidence="4" id="KW-1185">Reference proteome</keyword>
<accession>A0A516GX03</accession>
<dbReference type="PROSITE" id="PS52029">
    <property type="entry name" value="LD_TPASE"/>
    <property type="match status" value="1"/>
</dbReference>
<protein>
    <submittedName>
        <fullName evidence="3">L,D-transpeptidase family protein</fullName>
    </submittedName>
</protein>
<keyword evidence="1" id="KW-0573">Peptidoglycan synthesis</keyword>
<feature type="active site" description="Nucleophile" evidence="1">
    <location>
        <position position="143"/>
    </location>
</feature>
<gene>
    <name evidence="3" type="ORF">FNB15_01305</name>
</gene>
<keyword evidence="1" id="KW-0133">Cell shape</keyword>
<reference evidence="3 4" key="1">
    <citation type="submission" date="2019-07" db="EMBL/GenBank/DDBJ databases">
        <title>Genome sequencing for Ferrovibrio sp. K5.</title>
        <authorList>
            <person name="Park S.-J."/>
        </authorList>
    </citation>
    <scope>NUCLEOTIDE SEQUENCE [LARGE SCALE GENOMIC DNA]</scope>
    <source>
        <strain evidence="3 4">K5</strain>
    </source>
</reference>
<keyword evidence="1" id="KW-0961">Cell wall biogenesis/degradation</keyword>
<evidence type="ECO:0000256" key="1">
    <source>
        <dbReference type="PROSITE-ProRule" id="PRU01373"/>
    </source>
</evidence>
<dbReference type="Pfam" id="PF03734">
    <property type="entry name" value="YkuD"/>
    <property type="match status" value="1"/>
</dbReference>
<comment type="pathway">
    <text evidence="1">Cell wall biogenesis; peptidoglycan biosynthesis.</text>
</comment>